<dbReference type="PANTHER" id="PTHR39339">
    <property type="entry name" value="SLR1444 PROTEIN"/>
    <property type="match status" value="1"/>
</dbReference>
<dbReference type="Proteomes" id="UP000190037">
    <property type="component" value="Unassembled WGS sequence"/>
</dbReference>
<dbReference type="PROSITE" id="PS51707">
    <property type="entry name" value="CYTH"/>
    <property type="match status" value="1"/>
</dbReference>
<dbReference type="SMART" id="SM01118">
    <property type="entry name" value="CYTH"/>
    <property type="match status" value="1"/>
</dbReference>
<gene>
    <name evidence="3" type="ORF">B4N89_04500</name>
</gene>
<dbReference type="AlphaFoldDB" id="A0A1T3NUF7"/>
<feature type="domain" description="CHAD" evidence="2">
    <location>
        <begin position="213"/>
        <end position="498"/>
    </location>
</feature>
<dbReference type="SMART" id="SM00880">
    <property type="entry name" value="CHAD"/>
    <property type="match status" value="1"/>
</dbReference>
<keyword evidence="4" id="KW-1185">Reference proteome</keyword>
<comment type="caution">
    <text evidence="3">The sequence shown here is derived from an EMBL/GenBank/DDBJ whole genome shotgun (WGS) entry which is preliminary data.</text>
</comment>
<dbReference type="CDD" id="cd07374">
    <property type="entry name" value="CYTH-like_Pase"/>
    <property type="match status" value="1"/>
</dbReference>
<reference evidence="3 4" key="1">
    <citation type="submission" date="2017-03" db="EMBL/GenBank/DDBJ databases">
        <title>Draft genome sequence of Streptomyces scabrisporus NF3, endophyte isolated from Amphipterygium adstringens.</title>
        <authorList>
            <person name="Vazquez M."/>
            <person name="Ceapa C.D."/>
            <person name="Rodriguez Luna D."/>
            <person name="Sanchez Esquivel S."/>
        </authorList>
    </citation>
    <scope>NUCLEOTIDE SEQUENCE [LARGE SCALE GENOMIC DNA]</scope>
    <source>
        <strain evidence="3 4">NF3</strain>
    </source>
</reference>
<dbReference type="PANTHER" id="PTHR39339:SF1">
    <property type="entry name" value="CHAD DOMAIN-CONTAINING PROTEIN"/>
    <property type="match status" value="1"/>
</dbReference>
<dbReference type="InterPro" id="IPR038186">
    <property type="entry name" value="CHAD_dom_sf"/>
</dbReference>
<evidence type="ECO:0000259" key="1">
    <source>
        <dbReference type="PROSITE" id="PS51707"/>
    </source>
</evidence>
<dbReference type="RefSeq" id="WP_078979109.1">
    <property type="nucleotide sequence ID" value="NZ_MWQN01000001.1"/>
</dbReference>
<dbReference type="Pfam" id="PF01928">
    <property type="entry name" value="CYTH"/>
    <property type="match status" value="1"/>
</dbReference>
<evidence type="ECO:0000313" key="4">
    <source>
        <dbReference type="Proteomes" id="UP000190037"/>
    </source>
</evidence>
<dbReference type="SUPFAM" id="SSF55154">
    <property type="entry name" value="CYTH-like phosphatases"/>
    <property type="match status" value="1"/>
</dbReference>
<dbReference type="OrthoDB" id="9777271at2"/>
<sequence length="505" mass="55562">MAEVVREVERKYVAPEGVGVPDFAGVADGVRVEVGETVELDAMYFDTPGLALAARGITLRRRTGGGDAGWHLKLPAGVDARDEVRAPLGASERVVPDELAVRIRAYTRGAEQVPVVRLRTVREVRVARADGPTLAEIAHDTVTADVFLGSKVTTTSWVELEVELVDGDTALANALERRLGKEGWRRSESASKLGQALAAAGAQPKRRIAKPRSGSAGAVALDYVREQVDTMFAYDPRVRLDEPDSVHRMRVATRRLRSAFRVFSRVLDERVTRILGAELKWLAAELGRARDQEVLAARLRERVAALPAEAVLGPVEARLTAWDARRRNEARARILADLDGPRYFALLDALDALVARPPFTVKAHRPAHKTATVALRRADRRTFRRARVALRTPAGRARDTALHEVRKAAKRVRYAGEATGPALGKPAKRLAKRAKAMQGLLGTHQDSVQTRKALRRLAIAAHAAGESSFTWGLLYGEEVALARRVEADFPTHWADFARSRLRREL</sequence>
<protein>
    <recommendedName>
        <fullName evidence="5">Metal-binding protein</fullName>
    </recommendedName>
</protein>
<dbReference type="STRING" id="159449.B4N89_04500"/>
<evidence type="ECO:0000259" key="2">
    <source>
        <dbReference type="PROSITE" id="PS51708"/>
    </source>
</evidence>
<evidence type="ECO:0008006" key="5">
    <source>
        <dbReference type="Google" id="ProtNLM"/>
    </source>
</evidence>
<accession>A0A1T3NUF7</accession>
<dbReference type="Gene3D" id="2.40.320.10">
    <property type="entry name" value="Hypothetical Protein Pfu-838710-001"/>
    <property type="match status" value="1"/>
</dbReference>
<dbReference type="InterPro" id="IPR033469">
    <property type="entry name" value="CYTH-like_dom_sf"/>
</dbReference>
<dbReference type="InterPro" id="IPR023577">
    <property type="entry name" value="CYTH_domain"/>
</dbReference>
<dbReference type="PROSITE" id="PS51708">
    <property type="entry name" value="CHAD"/>
    <property type="match status" value="1"/>
</dbReference>
<dbReference type="Gene3D" id="1.40.20.10">
    <property type="entry name" value="CHAD domain"/>
    <property type="match status" value="1"/>
</dbReference>
<dbReference type="InterPro" id="IPR007899">
    <property type="entry name" value="CHAD_dom"/>
</dbReference>
<feature type="domain" description="CYTH" evidence="1">
    <location>
        <begin position="5"/>
        <end position="200"/>
    </location>
</feature>
<proteinExistence type="predicted"/>
<organism evidence="3 4">
    <name type="scientific">Embleya scabrispora</name>
    <dbReference type="NCBI Taxonomy" id="159449"/>
    <lineage>
        <taxon>Bacteria</taxon>
        <taxon>Bacillati</taxon>
        <taxon>Actinomycetota</taxon>
        <taxon>Actinomycetes</taxon>
        <taxon>Kitasatosporales</taxon>
        <taxon>Streptomycetaceae</taxon>
        <taxon>Embleya</taxon>
    </lineage>
</organism>
<dbReference type="EMBL" id="MWQN01000001">
    <property type="protein sequence ID" value="OPC80302.1"/>
    <property type="molecule type" value="Genomic_DNA"/>
</dbReference>
<dbReference type="Pfam" id="PF05235">
    <property type="entry name" value="CHAD"/>
    <property type="match status" value="1"/>
</dbReference>
<evidence type="ECO:0000313" key="3">
    <source>
        <dbReference type="EMBL" id="OPC80302.1"/>
    </source>
</evidence>
<name>A0A1T3NUF7_9ACTN</name>